<name>A0ABT0GC15_9GAMM</name>
<proteinExistence type="inferred from homology"/>
<keyword evidence="6" id="KW-0175">Coiled coil</keyword>
<dbReference type="Proteomes" id="UP001431449">
    <property type="component" value="Unassembled WGS sequence"/>
</dbReference>
<keyword evidence="8" id="KW-0472">Membrane</keyword>
<gene>
    <name evidence="10" type="primary">mreC</name>
    <name evidence="10" type="ORF">M0G41_00195</name>
</gene>
<dbReference type="RefSeq" id="WP_248204017.1">
    <property type="nucleotide sequence ID" value="NZ_JALNMH010000001.1"/>
</dbReference>
<comment type="function">
    <text evidence="5">Involved in formation and maintenance of cell shape.</text>
</comment>
<feature type="coiled-coil region" evidence="6">
    <location>
        <begin position="77"/>
        <end position="104"/>
    </location>
</feature>
<evidence type="ECO:0000256" key="5">
    <source>
        <dbReference type="PIRNR" id="PIRNR038471"/>
    </source>
</evidence>
<dbReference type="InterPro" id="IPR055342">
    <property type="entry name" value="MreC_beta-barrel_core"/>
</dbReference>
<accession>A0ABT0GC15</accession>
<organism evidence="10 11">
    <name type="scientific">Pseudomarimonas salicorniae</name>
    <dbReference type="NCBI Taxonomy" id="2933270"/>
    <lineage>
        <taxon>Bacteria</taxon>
        <taxon>Pseudomonadati</taxon>
        <taxon>Pseudomonadota</taxon>
        <taxon>Gammaproteobacteria</taxon>
        <taxon>Lysobacterales</taxon>
        <taxon>Lysobacteraceae</taxon>
        <taxon>Pseudomarimonas</taxon>
    </lineage>
</organism>
<dbReference type="EMBL" id="JALNMH010000001">
    <property type="protein sequence ID" value="MCK7592084.1"/>
    <property type="molecule type" value="Genomic_DNA"/>
</dbReference>
<dbReference type="PANTHER" id="PTHR34138:SF1">
    <property type="entry name" value="CELL SHAPE-DETERMINING PROTEIN MREC"/>
    <property type="match status" value="1"/>
</dbReference>
<evidence type="ECO:0000256" key="4">
    <source>
        <dbReference type="ARBA" id="ARBA00032089"/>
    </source>
</evidence>
<evidence type="ECO:0000313" key="10">
    <source>
        <dbReference type="EMBL" id="MCK7592084.1"/>
    </source>
</evidence>
<evidence type="ECO:0000256" key="3">
    <source>
        <dbReference type="ARBA" id="ARBA00022960"/>
    </source>
</evidence>
<dbReference type="Gene3D" id="2.40.10.350">
    <property type="entry name" value="Rod shape-determining protein MreC, domain 2"/>
    <property type="match status" value="1"/>
</dbReference>
<reference evidence="10" key="1">
    <citation type="submission" date="2022-04" db="EMBL/GenBank/DDBJ databases">
        <title>Lysobacter sp. CAU 1642 isolated from sea sand.</title>
        <authorList>
            <person name="Kim W."/>
        </authorList>
    </citation>
    <scope>NUCLEOTIDE SEQUENCE</scope>
    <source>
        <strain evidence="10">CAU 1642</strain>
    </source>
</reference>
<comment type="caution">
    <text evidence="10">The sequence shown here is derived from an EMBL/GenBank/DDBJ whole genome shotgun (WGS) entry which is preliminary data.</text>
</comment>
<evidence type="ECO:0000259" key="9">
    <source>
        <dbReference type="Pfam" id="PF04085"/>
    </source>
</evidence>
<feature type="transmembrane region" description="Helical" evidence="8">
    <location>
        <begin position="20"/>
        <end position="37"/>
    </location>
</feature>
<keyword evidence="11" id="KW-1185">Reference proteome</keyword>
<evidence type="ECO:0000256" key="8">
    <source>
        <dbReference type="SAM" id="Phobius"/>
    </source>
</evidence>
<evidence type="ECO:0000256" key="6">
    <source>
        <dbReference type="SAM" id="Coils"/>
    </source>
</evidence>
<dbReference type="NCBIfam" id="TIGR00219">
    <property type="entry name" value="mreC"/>
    <property type="match status" value="1"/>
</dbReference>
<evidence type="ECO:0000256" key="1">
    <source>
        <dbReference type="ARBA" id="ARBA00009369"/>
    </source>
</evidence>
<evidence type="ECO:0000256" key="7">
    <source>
        <dbReference type="SAM" id="MobiDB-lite"/>
    </source>
</evidence>
<keyword evidence="3 5" id="KW-0133">Cell shape</keyword>
<feature type="domain" description="Rod shape-determining protein MreC beta-barrel core" evidence="9">
    <location>
        <begin position="133"/>
        <end position="276"/>
    </location>
</feature>
<dbReference type="InterPro" id="IPR042177">
    <property type="entry name" value="Cell/Rod_1"/>
</dbReference>
<evidence type="ECO:0000313" key="11">
    <source>
        <dbReference type="Proteomes" id="UP001431449"/>
    </source>
</evidence>
<dbReference type="PANTHER" id="PTHR34138">
    <property type="entry name" value="CELL SHAPE-DETERMINING PROTEIN MREC"/>
    <property type="match status" value="1"/>
</dbReference>
<protein>
    <recommendedName>
        <fullName evidence="2 5">Cell shape-determining protein MreC</fullName>
    </recommendedName>
    <alternativeName>
        <fullName evidence="4 5">Cell shape protein MreC</fullName>
    </alternativeName>
</protein>
<feature type="region of interest" description="Disordered" evidence="7">
    <location>
        <begin position="283"/>
        <end position="321"/>
    </location>
</feature>
<keyword evidence="8" id="KW-0812">Transmembrane</keyword>
<dbReference type="PIRSF" id="PIRSF038471">
    <property type="entry name" value="MreC"/>
    <property type="match status" value="1"/>
</dbReference>
<evidence type="ECO:0000256" key="2">
    <source>
        <dbReference type="ARBA" id="ARBA00013855"/>
    </source>
</evidence>
<dbReference type="InterPro" id="IPR042175">
    <property type="entry name" value="Cell/Rod_MreC_2"/>
</dbReference>
<sequence length="321" mass="34389">MRYATAPSAPLFSDGGAGTLRLLVYLLLAVVLMVTDFRGGYLDRTRQLLGVMAEPLYWIAQSPVALARYVYSAAADRQQLHAERETLREELLVARAQLARLEAVQNQNRRLRGLLGGTRGLQLEARLVSLADVDLDPFRHRALLDEGLRDGIEPGAALIDAGGVFGQVIESGPLRATVMLVSDPAHAVPVQVRRSGVRTIAYGTGESDRLRIPNIPQSADIREGDLLITSGLGGRFPAGLPVGTVTRLEQDQTRLFVVAEARPAALLARGRELLLVRTRPASDALDVGPPRSLAELPDPEPAQPAAAAAAGDATPTSGDRR</sequence>
<dbReference type="Gene3D" id="2.40.10.340">
    <property type="entry name" value="Rod shape-determining protein MreC, domain 1"/>
    <property type="match status" value="1"/>
</dbReference>
<dbReference type="InterPro" id="IPR007221">
    <property type="entry name" value="MreC"/>
</dbReference>
<dbReference type="Pfam" id="PF04085">
    <property type="entry name" value="MreC"/>
    <property type="match status" value="1"/>
</dbReference>
<feature type="compositionally biased region" description="Low complexity" evidence="7">
    <location>
        <begin position="303"/>
        <end position="321"/>
    </location>
</feature>
<comment type="similarity">
    <text evidence="1 5">Belongs to the MreC family.</text>
</comment>
<keyword evidence="8" id="KW-1133">Transmembrane helix</keyword>